<dbReference type="RefSeq" id="WP_154379967.1">
    <property type="nucleotide sequence ID" value="NZ_WKJJ01000020.1"/>
</dbReference>
<evidence type="ECO:0000256" key="12">
    <source>
        <dbReference type="ARBA" id="ARBA00081411"/>
    </source>
</evidence>
<comment type="similarity">
    <text evidence="3 13">Belongs to the peptidase M24B family.</text>
</comment>
<comment type="caution">
    <text evidence="15">The sequence shown here is derived from an EMBL/GenBank/DDBJ whole genome shotgun (WGS) entry which is preliminary data.</text>
</comment>
<dbReference type="InterPro" id="IPR029149">
    <property type="entry name" value="Creatin/AminoP/Spt16_N"/>
</dbReference>
<evidence type="ECO:0000256" key="4">
    <source>
        <dbReference type="ARBA" id="ARBA00012574"/>
    </source>
</evidence>
<dbReference type="Pfam" id="PF00557">
    <property type="entry name" value="Peptidase_M24"/>
    <property type="match status" value="1"/>
</dbReference>
<dbReference type="Gene3D" id="3.40.350.10">
    <property type="entry name" value="Creatinase/prolidase N-terminal domain"/>
    <property type="match status" value="1"/>
</dbReference>
<dbReference type="InterPro" id="IPR001131">
    <property type="entry name" value="Peptidase_M24B_aminopep-P_CS"/>
</dbReference>
<dbReference type="Pfam" id="PF05195">
    <property type="entry name" value="AMP_N"/>
    <property type="match status" value="1"/>
</dbReference>
<keyword evidence="7 15" id="KW-0378">Hydrolase</keyword>
<comment type="cofactor">
    <cofactor evidence="2">
        <name>Mn(2+)</name>
        <dbReference type="ChEBI" id="CHEBI:29035"/>
    </cofactor>
</comment>
<dbReference type="PANTHER" id="PTHR43226">
    <property type="entry name" value="XAA-PRO AMINOPEPTIDASE 3"/>
    <property type="match status" value="1"/>
</dbReference>
<evidence type="ECO:0000256" key="7">
    <source>
        <dbReference type="ARBA" id="ARBA00022801"/>
    </source>
</evidence>
<dbReference type="GO" id="GO:0005829">
    <property type="term" value="C:cytosol"/>
    <property type="evidence" value="ECO:0007669"/>
    <property type="project" value="TreeGrafter"/>
</dbReference>
<keyword evidence="16" id="KW-1185">Reference proteome</keyword>
<protein>
    <recommendedName>
        <fullName evidence="10">Xaa-Pro aminopeptidase</fullName>
        <ecNumber evidence="4">3.4.11.9</ecNumber>
    </recommendedName>
    <alternativeName>
        <fullName evidence="11">Aminopeptidase P II</fullName>
    </alternativeName>
    <alternativeName>
        <fullName evidence="12">X-Pro aminopeptidase</fullName>
    </alternativeName>
</protein>
<evidence type="ECO:0000256" key="8">
    <source>
        <dbReference type="ARBA" id="ARBA00023049"/>
    </source>
</evidence>
<dbReference type="AlphaFoldDB" id="A0A7X2ISS5"/>
<dbReference type="InterPro" id="IPR036005">
    <property type="entry name" value="Creatinase/aminopeptidase-like"/>
</dbReference>
<dbReference type="PROSITE" id="PS00491">
    <property type="entry name" value="PROLINE_PEPTIDASE"/>
    <property type="match status" value="1"/>
</dbReference>
<keyword evidence="6 13" id="KW-0479">Metal-binding</keyword>
<dbReference type="EC" id="3.4.11.9" evidence="4"/>
<dbReference type="SMART" id="SM01011">
    <property type="entry name" value="AMP_N"/>
    <property type="match status" value="1"/>
</dbReference>
<evidence type="ECO:0000256" key="6">
    <source>
        <dbReference type="ARBA" id="ARBA00022723"/>
    </source>
</evidence>
<dbReference type="SUPFAM" id="SSF53092">
    <property type="entry name" value="Creatinase/prolidase N-terminal domain"/>
    <property type="match status" value="1"/>
</dbReference>
<evidence type="ECO:0000256" key="9">
    <source>
        <dbReference type="ARBA" id="ARBA00023211"/>
    </source>
</evidence>
<organism evidence="15 16">
    <name type="scientific">Pseudoduganella rivuli</name>
    <dbReference type="NCBI Taxonomy" id="2666085"/>
    <lineage>
        <taxon>Bacteria</taxon>
        <taxon>Pseudomonadati</taxon>
        <taxon>Pseudomonadota</taxon>
        <taxon>Betaproteobacteria</taxon>
        <taxon>Burkholderiales</taxon>
        <taxon>Oxalobacteraceae</taxon>
        <taxon>Telluria group</taxon>
        <taxon>Pseudoduganella</taxon>
    </lineage>
</organism>
<evidence type="ECO:0000256" key="5">
    <source>
        <dbReference type="ARBA" id="ARBA00022670"/>
    </source>
</evidence>
<dbReference type="InterPro" id="IPR000994">
    <property type="entry name" value="Pept_M24"/>
</dbReference>
<dbReference type="EMBL" id="WKJJ01000020">
    <property type="protein sequence ID" value="MRV75432.1"/>
    <property type="molecule type" value="Genomic_DNA"/>
</dbReference>
<evidence type="ECO:0000313" key="15">
    <source>
        <dbReference type="EMBL" id="MRV75432.1"/>
    </source>
</evidence>
<keyword evidence="8" id="KW-0482">Metalloprotease</keyword>
<dbReference type="GO" id="GO:0070006">
    <property type="term" value="F:metalloaminopeptidase activity"/>
    <property type="evidence" value="ECO:0007669"/>
    <property type="project" value="InterPro"/>
</dbReference>
<dbReference type="SUPFAM" id="SSF55920">
    <property type="entry name" value="Creatinase/aminopeptidase"/>
    <property type="match status" value="1"/>
</dbReference>
<name>A0A7X2ISS5_9BURK</name>
<dbReference type="NCBIfam" id="NF008131">
    <property type="entry name" value="PRK10879.1"/>
    <property type="match status" value="1"/>
</dbReference>
<feature type="domain" description="Aminopeptidase P N-terminal" evidence="14">
    <location>
        <begin position="3"/>
        <end position="139"/>
    </location>
</feature>
<dbReference type="Proteomes" id="UP000446768">
    <property type="component" value="Unassembled WGS sequence"/>
</dbReference>
<dbReference type="GO" id="GO:0006508">
    <property type="term" value="P:proteolysis"/>
    <property type="evidence" value="ECO:0007669"/>
    <property type="project" value="UniProtKB-KW"/>
</dbReference>
<evidence type="ECO:0000313" key="16">
    <source>
        <dbReference type="Proteomes" id="UP000446768"/>
    </source>
</evidence>
<keyword evidence="5" id="KW-0645">Protease</keyword>
<dbReference type="PANTHER" id="PTHR43226:SF4">
    <property type="entry name" value="XAA-PRO AMINOPEPTIDASE 3"/>
    <property type="match status" value="1"/>
</dbReference>
<dbReference type="FunFam" id="3.90.230.10:FF:000002">
    <property type="entry name" value="Xaa-Pro aminopeptidase 3"/>
    <property type="match status" value="1"/>
</dbReference>
<evidence type="ECO:0000259" key="14">
    <source>
        <dbReference type="SMART" id="SM01011"/>
    </source>
</evidence>
<evidence type="ECO:0000256" key="13">
    <source>
        <dbReference type="RuleBase" id="RU000590"/>
    </source>
</evidence>
<gene>
    <name evidence="15" type="primary">pepP</name>
    <name evidence="15" type="ORF">GJ700_27305</name>
</gene>
<reference evidence="15 16" key="1">
    <citation type="submission" date="2019-11" db="EMBL/GenBank/DDBJ databases">
        <title>Novel species isolated from a subtropical stream in China.</title>
        <authorList>
            <person name="Lu H."/>
        </authorList>
    </citation>
    <scope>NUCLEOTIDE SEQUENCE [LARGE SCALE GENOMIC DNA]</scope>
    <source>
        <strain evidence="15 16">FT92W</strain>
    </source>
</reference>
<dbReference type="InterPro" id="IPR052433">
    <property type="entry name" value="X-Pro_dipept-like"/>
</dbReference>
<keyword evidence="15" id="KW-0031">Aminopeptidase</keyword>
<dbReference type="Gene3D" id="3.90.230.10">
    <property type="entry name" value="Creatinase/methionine aminopeptidase superfamily"/>
    <property type="match status" value="1"/>
</dbReference>
<proteinExistence type="inferred from homology"/>
<evidence type="ECO:0000256" key="2">
    <source>
        <dbReference type="ARBA" id="ARBA00001936"/>
    </source>
</evidence>
<keyword evidence="9" id="KW-0464">Manganese</keyword>
<evidence type="ECO:0000256" key="11">
    <source>
        <dbReference type="ARBA" id="ARBA00075356"/>
    </source>
</evidence>
<evidence type="ECO:0000256" key="10">
    <source>
        <dbReference type="ARBA" id="ARBA00069363"/>
    </source>
</evidence>
<accession>A0A7X2ISS5</accession>
<evidence type="ECO:0000256" key="3">
    <source>
        <dbReference type="ARBA" id="ARBA00008766"/>
    </source>
</evidence>
<dbReference type="InterPro" id="IPR007865">
    <property type="entry name" value="Aminopep_P_N"/>
</dbReference>
<dbReference type="GO" id="GO:0030145">
    <property type="term" value="F:manganese ion binding"/>
    <property type="evidence" value="ECO:0007669"/>
    <property type="project" value="InterPro"/>
</dbReference>
<evidence type="ECO:0000256" key="1">
    <source>
        <dbReference type="ARBA" id="ARBA00001424"/>
    </source>
</evidence>
<comment type="catalytic activity">
    <reaction evidence="1">
        <text>Release of any N-terminal amino acid, including proline, that is linked to proline, even from a dipeptide or tripeptide.</text>
        <dbReference type="EC" id="3.4.11.9"/>
    </reaction>
</comment>
<sequence>MTFNPAAYAARRVRLLEQMEPGSVAVLATAPEVARNADSDYPYRHDSHFFYLTGFPEPEAVVVLVAANGDQPAQSLLFCREKNMEREIWDGFRYGPEAARSTFAFDAAHAIAALDGEMARLLADAPAVYYALCRDRKTDMQMKRWLDAVRAQSRSGVTAPDTAHNLLPLVDEMRLVKDETEIATMRRAAAISAQAHARAIRATRPGMREYEIEAELLHEFRRNGAQSPAYTSIVAAGANACVLHYIANNDEIKDGDLVLIDAGCELDGYASDITRTYPANGRFTAPQRALYELVLAAQAAALEAIRPGQPYQSVHDAAVRVLVQGMLDLGLLDQGRHGTADEIIATKAYTRFYMHGTGHWLGMDVHDVGQYRDVHTPGKPSRPLRPGMVLTVEPGIYVRPGDDVPEQFWNIGIRIEDDVLVTNDGYSILSAGAPKTVEEIEQAMAA</sequence>
<dbReference type="CDD" id="cd01087">
    <property type="entry name" value="Prolidase"/>
    <property type="match status" value="1"/>
</dbReference>